<dbReference type="Gene3D" id="3.40.225.10">
    <property type="entry name" value="Class II aldolase/adducin N-terminal domain"/>
    <property type="match status" value="1"/>
</dbReference>
<dbReference type="Pfam" id="PF00596">
    <property type="entry name" value="Aldolase_II"/>
    <property type="match status" value="1"/>
</dbReference>
<dbReference type="SMART" id="SM01007">
    <property type="entry name" value="Aldolase_II"/>
    <property type="match status" value="1"/>
</dbReference>
<evidence type="ECO:0000313" key="4">
    <source>
        <dbReference type="EMBL" id="BAS26410.1"/>
    </source>
</evidence>
<dbReference type="Gene3D" id="3.40.50.720">
    <property type="entry name" value="NAD(P)-binding Rossmann-like Domain"/>
    <property type="match status" value="1"/>
</dbReference>
<dbReference type="Proteomes" id="UP000065807">
    <property type="component" value="Chromosome"/>
</dbReference>
<dbReference type="InterPro" id="IPR036409">
    <property type="entry name" value="Aldolase_II/adducin_N_sf"/>
</dbReference>
<evidence type="ECO:0000256" key="2">
    <source>
        <dbReference type="ARBA" id="ARBA00023002"/>
    </source>
</evidence>
<keyword evidence="5" id="KW-1185">Reference proteome</keyword>
<dbReference type="InterPro" id="IPR036291">
    <property type="entry name" value="NAD(P)-bd_dom_sf"/>
</dbReference>
<dbReference type="PANTHER" id="PTHR43669">
    <property type="entry name" value="5-KETO-D-GLUCONATE 5-REDUCTASE"/>
    <property type="match status" value="1"/>
</dbReference>
<dbReference type="STRING" id="1555112.LIP_0553"/>
<dbReference type="PANTHER" id="PTHR43669:SF8">
    <property type="entry name" value="SHORT-CHAIN TYPE DEHYDROGENASE_REDUCTASE-RELATED"/>
    <property type="match status" value="1"/>
</dbReference>
<dbReference type="InterPro" id="IPR013454">
    <property type="entry name" value="Bifunc_RhaD/ADH"/>
</dbReference>
<dbReference type="SUPFAM" id="SSF51735">
    <property type="entry name" value="NAD(P)-binding Rossmann-fold domains"/>
    <property type="match status" value="1"/>
</dbReference>
<accession>A0A0K2SH44</accession>
<dbReference type="RefSeq" id="WP_198409664.1">
    <property type="nucleotide sequence ID" value="NZ_AP014924.1"/>
</dbReference>
<dbReference type="SUPFAM" id="SSF53639">
    <property type="entry name" value="AraD/HMP-PK domain-like"/>
    <property type="match status" value="1"/>
</dbReference>
<reference evidence="5" key="2">
    <citation type="journal article" date="2016" name="Int. J. Syst. Evol. Microbiol.">
        <title>Complete genome sequence and cell structure of Limnochorda pilosa, a Gram-negative spore-former within the phylum Firmicutes.</title>
        <authorList>
            <person name="Watanabe M."/>
            <person name="Kojima H."/>
            <person name="Fukui M."/>
        </authorList>
    </citation>
    <scope>NUCLEOTIDE SEQUENCE [LARGE SCALE GENOMIC DNA]</scope>
    <source>
        <strain evidence="5">HC45</strain>
    </source>
</reference>
<comment type="similarity">
    <text evidence="1">Belongs to the short-chain dehydrogenases/reductases (SDR) family.</text>
</comment>
<dbReference type="InterPro" id="IPR002347">
    <property type="entry name" value="SDR_fam"/>
</dbReference>
<dbReference type="EMBL" id="AP014924">
    <property type="protein sequence ID" value="BAS26410.1"/>
    <property type="molecule type" value="Genomic_DNA"/>
</dbReference>
<proteinExistence type="inferred from homology"/>
<dbReference type="KEGG" id="lpil:LIP_0553"/>
<dbReference type="Pfam" id="PF13561">
    <property type="entry name" value="adh_short_C2"/>
    <property type="match status" value="1"/>
</dbReference>
<dbReference type="PATRIC" id="fig|1555112.3.peg.575"/>
<feature type="domain" description="Class II aldolase/adducin N-terminal" evidence="3">
    <location>
        <begin position="25"/>
        <end position="224"/>
    </location>
</feature>
<dbReference type="NCBIfam" id="TIGR02632">
    <property type="entry name" value="RhaD_aldol-ADH"/>
    <property type="match status" value="1"/>
</dbReference>
<evidence type="ECO:0000313" key="5">
    <source>
        <dbReference type="Proteomes" id="UP000065807"/>
    </source>
</evidence>
<protein>
    <submittedName>
        <fullName evidence="4">Short-chain dehydrogenase</fullName>
    </submittedName>
</protein>
<dbReference type="NCBIfam" id="NF006189">
    <property type="entry name" value="PRK08324.1-3"/>
    <property type="match status" value="1"/>
</dbReference>
<dbReference type="InterPro" id="IPR001303">
    <property type="entry name" value="Aldolase_II/adducin_N"/>
</dbReference>
<dbReference type="PRINTS" id="PR00081">
    <property type="entry name" value="GDHRDH"/>
</dbReference>
<dbReference type="PRINTS" id="PR00080">
    <property type="entry name" value="SDRFAMILY"/>
</dbReference>
<gene>
    <name evidence="4" type="ORF">LIP_0553</name>
</gene>
<evidence type="ECO:0000259" key="3">
    <source>
        <dbReference type="SMART" id="SM01007"/>
    </source>
</evidence>
<keyword evidence="2" id="KW-0560">Oxidoreductase</keyword>
<dbReference type="FunFam" id="3.40.50.720:FF:000084">
    <property type="entry name" value="Short-chain dehydrogenase reductase"/>
    <property type="match status" value="1"/>
</dbReference>
<organism evidence="4 5">
    <name type="scientific">Limnochorda pilosa</name>
    <dbReference type="NCBI Taxonomy" id="1555112"/>
    <lineage>
        <taxon>Bacteria</taxon>
        <taxon>Bacillati</taxon>
        <taxon>Bacillota</taxon>
        <taxon>Limnochordia</taxon>
        <taxon>Limnochordales</taxon>
        <taxon>Limnochordaceae</taxon>
        <taxon>Limnochorda</taxon>
    </lineage>
</organism>
<sequence>MEAAWYRVANGWSEREVEGMDALGRLVFRSHLLGRDRAVCNWKGGNTSTKGVVADFRGRETRVMWIKGSGSDLLTIPREGFTCLALEPVGDLLEREAMTDEEMVAYLRHCMLEPDQPRPSIETLMHAFLPFPCVDHTHPDSIVTLCNARNGRELAREAFGETVAWIPYVRPGFTLAKQVALAVRENPGLRAVLLAKHGLVTWGATDRETYESTLALINDAAQFLGERAGERPPYGGVRVQAWPAERRRSAAAELLPVVRGAVSRRQRAVVVFDDSEDVLELVGSRDGRGLALTGSACPDHLVHTKHRPLWVDVDPSAGSLEPLKEAIRTGVEAYAEQYRAYVQAHRSAGDPEGDPYPRIVLVPGIGMFATGKDAETARNAAGLYHRAVAVMRALSSVDAFESLTDAEAYAVEYWPLELYKLTLAPPEKELARRVALVTGAASGIGRQAAVLMASQGAHVVLADINAAGAQEAAGEINGRWPGRALAVAMDVTEESSVRDGFRQAVLAYGGLDVLVSNAGIAISKPLEQTEPHEWQRLFDVLVKGYYLVSREAVRIMKEQGIGGSIVFVTSKNALVASRGAAGYNAAKAAEAHLARSLAEELGPHGIRVNSVAPDAVLEGSSIWSSEWRNERAQAYGIDASELEAYYRGRTTLRVNVRPDDVAEAILFLASDRASRTTGCTVTVDGGVAAAFTR</sequence>
<dbReference type="AlphaFoldDB" id="A0A0K2SH44"/>
<evidence type="ECO:0000256" key="1">
    <source>
        <dbReference type="ARBA" id="ARBA00006484"/>
    </source>
</evidence>
<name>A0A0K2SH44_LIMPI</name>
<dbReference type="GO" id="GO:0016491">
    <property type="term" value="F:oxidoreductase activity"/>
    <property type="evidence" value="ECO:0007669"/>
    <property type="project" value="UniProtKB-KW"/>
</dbReference>
<reference evidence="5" key="1">
    <citation type="submission" date="2015-07" db="EMBL/GenBank/DDBJ databases">
        <title>Complete genome sequence and phylogenetic analysis of Limnochorda pilosa.</title>
        <authorList>
            <person name="Watanabe M."/>
            <person name="Kojima H."/>
            <person name="Fukui M."/>
        </authorList>
    </citation>
    <scope>NUCLEOTIDE SEQUENCE [LARGE SCALE GENOMIC DNA]</scope>
    <source>
        <strain evidence="5">HC45</strain>
    </source>
</reference>
<dbReference type="GO" id="GO:0008206">
    <property type="term" value="P:bile acid metabolic process"/>
    <property type="evidence" value="ECO:0007669"/>
    <property type="project" value="UniProtKB-ARBA"/>
</dbReference>